<dbReference type="EMBL" id="JAIOUQ010000001">
    <property type="protein sequence ID" value="MBZ2164496.1"/>
    <property type="molecule type" value="Genomic_DNA"/>
</dbReference>
<keyword evidence="2" id="KW-1185">Reference proteome</keyword>
<protein>
    <submittedName>
        <fullName evidence="1">EVE domain-containing protein</fullName>
    </submittedName>
</protein>
<reference evidence="2" key="1">
    <citation type="journal article" date="2022" name="Microbiol. Resour. Announc.">
        <title>Draft Genome Sequence of a Methanogenic Archaeon from West Spitsbergen Permafrost.</title>
        <authorList>
            <person name="Trubitsyn V."/>
            <person name="Rivkina E."/>
            <person name="Shcherbakova V."/>
        </authorList>
    </citation>
    <scope>NUCLEOTIDE SEQUENCE [LARGE SCALE GENOMIC DNA]</scope>
    <source>
        <strain evidence="2">VT</strain>
    </source>
</reference>
<organism evidence="1 2">
    <name type="scientific">Methanobacterium spitsbergense</name>
    <dbReference type="NCBI Taxonomy" id="2874285"/>
    <lineage>
        <taxon>Archaea</taxon>
        <taxon>Methanobacteriati</taxon>
        <taxon>Methanobacteriota</taxon>
        <taxon>Methanomada group</taxon>
        <taxon>Methanobacteria</taxon>
        <taxon>Methanobacteriales</taxon>
        <taxon>Methanobacteriaceae</taxon>
        <taxon>Methanobacterium</taxon>
    </lineage>
</organism>
<accession>A0A8T5UR99</accession>
<comment type="caution">
    <text evidence="1">The sequence shown here is derived from an EMBL/GenBank/DDBJ whole genome shotgun (WGS) entry which is preliminary data.</text>
</comment>
<name>A0A8T5UR99_9EURY</name>
<sequence>MNFWLWVAKKEAIIGQEGCWGDCGPDVQVGDICFIYHKNPKSYIEEMALVKSESVQDCHIETQKGVIINGHCCKYEIIHEFVYPLQYRDMKVNPLLDDWISTNKNLQGMFFEVDDVICNLIDGKLKEINENYCGYNSLI</sequence>
<evidence type="ECO:0000313" key="1">
    <source>
        <dbReference type="EMBL" id="MBZ2164496.1"/>
    </source>
</evidence>
<dbReference type="RefSeq" id="WP_223790176.1">
    <property type="nucleotide sequence ID" value="NZ_JAIOUQ010000001.1"/>
</dbReference>
<dbReference type="AlphaFoldDB" id="A0A8T5UR99"/>
<dbReference type="SUPFAM" id="SSF88697">
    <property type="entry name" value="PUA domain-like"/>
    <property type="match status" value="1"/>
</dbReference>
<evidence type="ECO:0000313" key="2">
    <source>
        <dbReference type="Proteomes" id="UP000825933"/>
    </source>
</evidence>
<dbReference type="Proteomes" id="UP000825933">
    <property type="component" value="Unassembled WGS sequence"/>
</dbReference>
<gene>
    <name evidence="1" type="ORF">K8N75_00295</name>
</gene>
<proteinExistence type="predicted"/>
<dbReference type="InterPro" id="IPR015947">
    <property type="entry name" value="PUA-like_sf"/>
</dbReference>